<name>A0A345P9N8_9GAMM</name>
<accession>A0A345P9N8</accession>
<dbReference type="Proteomes" id="UP000253940">
    <property type="component" value="Chromosome"/>
</dbReference>
<gene>
    <name evidence="1" type="ORF">HYN46_14790</name>
</gene>
<dbReference type="OrthoDB" id="5518952at2"/>
<evidence type="ECO:0000313" key="1">
    <source>
        <dbReference type="EMBL" id="AXI03997.1"/>
    </source>
</evidence>
<dbReference type="RefSeq" id="WP_114900105.1">
    <property type="nucleotide sequence ID" value="NZ_CP031222.1"/>
</dbReference>
<keyword evidence="2" id="KW-1185">Reference proteome</keyword>
<protein>
    <submittedName>
        <fullName evidence="1">Uncharacterized protein</fullName>
    </submittedName>
</protein>
<dbReference type="EMBL" id="CP031222">
    <property type="protein sequence ID" value="AXI03997.1"/>
    <property type="molecule type" value="Genomic_DNA"/>
</dbReference>
<reference evidence="1 2" key="1">
    <citation type="submission" date="2018-07" db="EMBL/GenBank/DDBJ databases">
        <title>Genome sequencing of Moraxellaceae gen. HYN0046.</title>
        <authorList>
            <person name="Kim M."/>
            <person name="Yi H."/>
        </authorList>
    </citation>
    <scope>NUCLEOTIDE SEQUENCE [LARGE SCALE GENOMIC DNA]</scope>
    <source>
        <strain evidence="1 2">HYN0046</strain>
    </source>
</reference>
<dbReference type="AlphaFoldDB" id="A0A345P9N8"/>
<organism evidence="1 2">
    <name type="scientific">Aquirhabdus parva</name>
    <dbReference type="NCBI Taxonomy" id="2283318"/>
    <lineage>
        <taxon>Bacteria</taxon>
        <taxon>Pseudomonadati</taxon>
        <taxon>Pseudomonadota</taxon>
        <taxon>Gammaproteobacteria</taxon>
        <taxon>Moraxellales</taxon>
        <taxon>Moraxellaceae</taxon>
        <taxon>Aquirhabdus</taxon>
    </lineage>
</organism>
<sequence>MNTKTAKKEFVDAIREKKRVKVIFYSQEQKRFLVKVCAPIDYGMSAGLDEGSNAASATESGAERLHFWDFEGQPEGQHAGEHKLSLRADQVRGINVLDEFFDPSELVADGQSATGRSYS</sequence>
<proteinExistence type="predicted"/>
<dbReference type="KEGG" id="mbah:HYN46_14790"/>
<evidence type="ECO:0000313" key="2">
    <source>
        <dbReference type="Proteomes" id="UP000253940"/>
    </source>
</evidence>